<dbReference type="EMBL" id="HBUE01081007">
    <property type="protein sequence ID" value="CAG6477467.1"/>
    <property type="molecule type" value="Transcribed_RNA"/>
</dbReference>
<reference evidence="2" key="1">
    <citation type="submission" date="2021-05" db="EMBL/GenBank/DDBJ databases">
        <authorList>
            <person name="Alioto T."/>
            <person name="Alioto T."/>
            <person name="Gomez Garrido J."/>
        </authorList>
    </citation>
    <scope>NUCLEOTIDE SEQUENCE</scope>
</reference>
<sequence length="165" mass="18296">MQLHSRSAGQRPAPDLGRAPRRQGPVHEGSLRSRTSFIRTSKISLPVARPTAGSYAPVSSVGTGVHRASHGFGHQARGWRSQHANRVPEARLLPSRAERDQFERRKYDRVVERVGGSVLNYQPRQHQSLSPSADPAVLQSPQQLDFKGVNLLLFCVLQTISSGFW</sequence>
<protein>
    <submittedName>
        <fullName evidence="2">(northern house mosquito) hypothetical protein</fullName>
    </submittedName>
</protein>
<evidence type="ECO:0000256" key="1">
    <source>
        <dbReference type="SAM" id="MobiDB-lite"/>
    </source>
</evidence>
<accession>A0A8D8BL54</accession>
<evidence type="ECO:0000313" key="2">
    <source>
        <dbReference type="EMBL" id="CAG6477467.1"/>
    </source>
</evidence>
<organism evidence="2">
    <name type="scientific">Culex pipiens</name>
    <name type="common">House mosquito</name>
    <dbReference type="NCBI Taxonomy" id="7175"/>
    <lineage>
        <taxon>Eukaryota</taxon>
        <taxon>Metazoa</taxon>
        <taxon>Ecdysozoa</taxon>
        <taxon>Arthropoda</taxon>
        <taxon>Hexapoda</taxon>
        <taxon>Insecta</taxon>
        <taxon>Pterygota</taxon>
        <taxon>Neoptera</taxon>
        <taxon>Endopterygota</taxon>
        <taxon>Diptera</taxon>
        <taxon>Nematocera</taxon>
        <taxon>Culicoidea</taxon>
        <taxon>Culicidae</taxon>
        <taxon>Culicinae</taxon>
        <taxon>Culicini</taxon>
        <taxon>Culex</taxon>
        <taxon>Culex</taxon>
    </lineage>
</organism>
<proteinExistence type="predicted"/>
<feature type="region of interest" description="Disordered" evidence="1">
    <location>
        <begin position="1"/>
        <end position="35"/>
    </location>
</feature>
<name>A0A8D8BL54_CULPI</name>
<dbReference type="AlphaFoldDB" id="A0A8D8BL54"/>